<accession>W2SXN0</accession>
<dbReference type="Pfam" id="PF12816">
    <property type="entry name" value="TPR_Vps8"/>
    <property type="match status" value="1"/>
</dbReference>
<dbReference type="InterPro" id="IPR025941">
    <property type="entry name" value="Vps8_central_dom"/>
</dbReference>
<gene>
    <name evidence="2" type="ORF">NECAME_04005</name>
</gene>
<keyword evidence="3" id="KW-1185">Reference proteome</keyword>
<dbReference type="GO" id="GO:0034058">
    <property type="term" value="P:endosomal vesicle fusion"/>
    <property type="evidence" value="ECO:0007669"/>
    <property type="project" value="TreeGrafter"/>
</dbReference>
<dbReference type="PANTHER" id="PTHR12616:SF8">
    <property type="entry name" value="VACUOLAR PROTEIN SORTING-ASSOCIATED PROTEIN 8 HOMOLOG"/>
    <property type="match status" value="1"/>
</dbReference>
<dbReference type="PANTHER" id="PTHR12616">
    <property type="entry name" value="VACUOLAR PROTEIN SORTING VPS41"/>
    <property type="match status" value="1"/>
</dbReference>
<dbReference type="GO" id="GO:0030897">
    <property type="term" value="C:HOPS complex"/>
    <property type="evidence" value="ECO:0007669"/>
    <property type="project" value="TreeGrafter"/>
</dbReference>
<name>W2SXN0_NECAM</name>
<evidence type="ECO:0000313" key="3">
    <source>
        <dbReference type="Proteomes" id="UP000053676"/>
    </source>
</evidence>
<dbReference type="GO" id="GO:0006623">
    <property type="term" value="P:protein targeting to vacuole"/>
    <property type="evidence" value="ECO:0007669"/>
    <property type="project" value="InterPro"/>
</dbReference>
<dbReference type="InterPro" id="IPR045111">
    <property type="entry name" value="Vps41/Vps8"/>
</dbReference>
<dbReference type="STRING" id="51031.W2SXN0"/>
<evidence type="ECO:0000259" key="1">
    <source>
        <dbReference type="Pfam" id="PF12816"/>
    </source>
</evidence>
<reference evidence="3" key="1">
    <citation type="journal article" date="2014" name="Nat. Genet.">
        <title>Genome of the human hookworm Necator americanus.</title>
        <authorList>
            <person name="Tang Y.T."/>
            <person name="Gao X."/>
            <person name="Rosa B.A."/>
            <person name="Abubucker S."/>
            <person name="Hallsworth-Pepin K."/>
            <person name="Martin J."/>
            <person name="Tyagi R."/>
            <person name="Heizer E."/>
            <person name="Zhang X."/>
            <person name="Bhonagiri-Palsikar V."/>
            <person name="Minx P."/>
            <person name="Warren W.C."/>
            <person name="Wang Q."/>
            <person name="Zhan B."/>
            <person name="Hotez P.J."/>
            <person name="Sternberg P.W."/>
            <person name="Dougall A."/>
            <person name="Gaze S.T."/>
            <person name="Mulvenna J."/>
            <person name="Sotillo J."/>
            <person name="Ranganathan S."/>
            <person name="Rabelo E.M."/>
            <person name="Wilson R.K."/>
            <person name="Felgner P.L."/>
            <person name="Bethony J."/>
            <person name="Hawdon J.M."/>
            <person name="Gasser R.B."/>
            <person name="Loukas A."/>
            <person name="Mitreva M."/>
        </authorList>
    </citation>
    <scope>NUCLEOTIDE SEQUENCE [LARGE SCALE GENOMIC DNA]</scope>
</reference>
<feature type="domain" description="Vacuolar protein sorting-associated protein 8 central" evidence="1">
    <location>
        <begin position="11"/>
        <end position="87"/>
    </location>
</feature>
<dbReference type="EMBL" id="KI660355">
    <property type="protein sequence ID" value="ETN74519.1"/>
    <property type="molecule type" value="Genomic_DNA"/>
</dbReference>
<proteinExistence type="predicted"/>
<dbReference type="KEGG" id="nai:NECAME_04005"/>
<dbReference type="OrthoDB" id="289913at2759"/>
<dbReference type="Proteomes" id="UP000053676">
    <property type="component" value="Unassembled WGS sequence"/>
</dbReference>
<protein>
    <recommendedName>
        <fullName evidence="1">Vacuolar protein sorting-associated protein 8 central domain-containing protein</fullName>
    </recommendedName>
</protein>
<sequence>MLCDVSSFASHEVLSDSQVERGNRLLLYLHCCLAGHSYPYGTLPPEQLAVIPEQVYRCITSLKGKDGTSATANYPYLRLLLLFDAQQVNPIFCRMAVFFLFYDNRKGVCTFIYCGERKFVDLIKSYMRNHEHEGIFPLIRQILRADLSEQELEEISEVVHELVPQLVTVNPKESAHLVIDCLPDYLNSIRPHADAERAACFPLLKAAFDIKRERQENFLQMDEDVDEQLFGILFEGIVKENPEDLDGILQVLLLYWLPTGSRNDFCLNLAAAAGCANSTILLMEARGQLDNAFEVLFEQINATKGDQQRFVYWLDKGLSFCSCHSSFSNSREWLLRIMRAVTGAVAEENTTSDAFTFL</sequence>
<dbReference type="AlphaFoldDB" id="W2SXN0"/>
<dbReference type="GO" id="GO:0005770">
    <property type="term" value="C:late endosome"/>
    <property type="evidence" value="ECO:0007669"/>
    <property type="project" value="TreeGrafter"/>
</dbReference>
<evidence type="ECO:0000313" key="2">
    <source>
        <dbReference type="EMBL" id="ETN74519.1"/>
    </source>
</evidence>
<organism evidence="2 3">
    <name type="scientific">Necator americanus</name>
    <name type="common">Human hookworm</name>
    <dbReference type="NCBI Taxonomy" id="51031"/>
    <lineage>
        <taxon>Eukaryota</taxon>
        <taxon>Metazoa</taxon>
        <taxon>Ecdysozoa</taxon>
        <taxon>Nematoda</taxon>
        <taxon>Chromadorea</taxon>
        <taxon>Rhabditida</taxon>
        <taxon>Rhabditina</taxon>
        <taxon>Rhabditomorpha</taxon>
        <taxon>Strongyloidea</taxon>
        <taxon>Ancylostomatidae</taxon>
        <taxon>Bunostominae</taxon>
        <taxon>Necator</taxon>
    </lineage>
</organism>